<dbReference type="EMBL" id="FNBG01000007">
    <property type="protein sequence ID" value="SDF21892.1"/>
    <property type="molecule type" value="Genomic_DNA"/>
</dbReference>
<dbReference type="InterPro" id="IPR010982">
    <property type="entry name" value="Lambda_DNA-bd_dom_sf"/>
</dbReference>
<dbReference type="GO" id="GO:0000976">
    <property type="term" value="F:transcription cis-regulatory region binding"/>
    <property type="evidence" value="ECO:0007669"/>
    <property type="project" value="TreeGrafter"/>
</dbReference>
<evidence type="ECO:0000256" key="1">
    <source>
        <dbReference type="ARBA" id="ARBA00023015"/>
    </source>
</evidence>
<dbReference type="PANTHER" id="PTHR30146">
    <property type="entry name" value="LACI-RELATED TRANSCRIPTIONAL REPRESSOR"/>
    <property type="match status" value="1"/>
</dbReference>
<dbReference type="OrthoDB" id="9788209at2"/>
<proteinExistence type="predicted"/>
<dbReference type="SUPFAM" id="SSF47413">
    <property type="entry name" value="lambda repressor-like DNA-binding domains"/>
    <property type="match status" value="1"/>
</dbReference>
<dbReference type="SUPFAM" id="SSF53822">
    <property type="entry name" value="Periplasmic binding protein-like I"/>
    <property type="match status" value="1"/>
</dbReference>
<keyword evidence="3" id="KW-0804">Transcription</keyword>
<dbReference type="InterPro" id="IPR046335">
    <property type="entry name" value="LacI/GalR-like_sensor"/>
</dbReference>
<sequence>MKVTINDIAKAANVAKSTVSKVLNNSPHISDATKDRIRTIMKEMNYIPSSIATGLAKRRCNNIALMIDLSRRNDFLNNLFYNIIGGVESIVGPQNYDLTICNVTQGEGRKFLNRYALSQKADAIIIDNSILDKETAADLEKMKFPFVALGDLETEQRFHSVDIDNRLGAKKITEHLLSQGYRRIGFIGGQKNESLFLRRFSGYTDILRSKGLNVNPVWCFPEGNNEENGYEIIKKMLTLPILPDAIICMNNYVAYGALRRLQEKGISVPEEIGIVTFDNEPLAPYTTPPLTSLHMDTFELGVKSAEVLMDIIHDNTLANDVTDIEETAFQTWIEPQLVVRGSSVRYK</sequence>
<evidence type="ECO:0000313" key="6">
    <source>
        <dbReference type="Proteomes" id="UP000198972"/>
    </source>
</evidence>
<evidence type="ECO:0000259" key="4">
    <source>
        <dbReference type="PROSITE" id="PS50932"/>
    </source>
</evidence>
<keyword evidence="6" id="KW-1185">Reference proteome</keyword>
<dbReference type="SMART" id="SM00354">
    <property type="entry name" value="HTH_LACI"/>
    <property type="match status" value="1"/>
</dbReference>
<gene>
    <name evidence="5" type="ORF">SAMN04488542_10782</name>
</gene>
<dbReference type="Proteomes" id="UP000198972">
    <property type="component" value="Unassembled WGS sequence"/>
</dbReference>
<dbReference type="STRING" id="670482.SAMN04488542_10782"/>
<dbReference type="InterPro" id="IPR000843">
    <property type="entry name" value="HTH_LacI"/>
</dbReference>
<dbReference type="Pfam" id="PF00356">
    <property type="entry name" value="LacI"/>
    <property type="match status" value="1"/>
</dbReference>
<evidence type="ECO:0000313" key="5">
    <source>
        <dbReference type="EMBL" id="SDF21892.1"/>
    </source>
</evidence>
<keyword evidence="2 5" id="KW-0238">DNA-binding</keyword>
<dbReference type="GO" id="GO:0003700">
    <property type="term" value="F:DNA-binding transcription factor activity"/>
    <property type="evidence" value="ECO:0007669"/>
    <property type="project" value="TreeGrafter"/>
</dbReference>
<dbReference type="Gene3D" id="3.40.50.2300">
    <property type="match status" value="2"/>
</dbReference>
<dbReference type="Pfam" id="PF13377">
    <property type="entry name" value="Peripla_BP_3"/>
    <property type="match status" value="1"/>
</dbReference>
<dbReference type="CDD" id="cd01392">
    <property type="entry name" value="HTH_LacI"/>
    <property type="match status" value="1"/>
</dbReference>
<dbReference type="InterPro" id="IPR028082">
    <property type="entry name" value="Peripla_BP_I"/>
</dbReference>
<dbReference type="CDD" id="cd06267">
    <property type="entry name" value="PBP1_LacI_sugar_binding-like"/>
    <property type="match status" value="1"/>
</dbReference>
<dbReference type="RefSeq" id="WP_091228387.1">
    <property type="nucleotide sequence ID" value="NZ_FNBG01000007.1"/>
</dbReference>
<dbReference type="PROSITE" id="PS50932">
    <property type="entry name" value="HTH_LACI_2"/>
    <property type="match status" value="1"/>
</dbReference>
<feature type="domain" description="HTH lacI-type" evidence="4">
    <location>
        <begin position="3"/>
        <end position="57"/>
    </location>
</feature>
<reference evidence="5 6" key="1">
    <citation type="submission" date="2016-10" db="EMBL/GenBank/DDBJ databases">
        <authorList>
            <person name="de Groot N.N."/>
        </authorList>
    </citation>
    <scope>NUCLEOTIDE SEQUENCE [LARGE SCALE GENOMIC DNA]</scope>
    <source>
        <strain evidence="5 6">DSM 28129</strain>
    </source>
</reference>
<protein>
    <submittedName>
        <fullName evidence="5">DNA-binding transcriptional regulator, LacI/PurR family</fullName>
    </submittedName>
</protein>
<dbReference type="AlphaFoldDB" id="A0A1G7JA98"/>
<keyword evidence="1" id="KW-0805">Transcription regulation</keyword>
<name>A0A1G7JA98_9BACL</name>
<dbReference type="Gene3D" id="1.10.260.40">
    <property type="entry name" value="lambda repressor-like DNA-binding domains"/>
    <property type="match status" value="1"/>
</dbReference>
<evidence type="ECO:0000256" key="3">
    <source>
        <dbReference type="ARBA" id="ARBA00023163"/>
    </source>
</evidence>
<dbReference type="PANTHER" id="PTHR30146:SF109">
    <property type="entry name" value="HTH-TYPE TRANSCRIPTIONAL REGULATOR GALS"/>
    <property type="match status" value="1"/>
</dbReference>
<organism evidence="5 6">
    <name type="scientific">Fontibacillus panacisegetis</name>
    <dbReference type="NCBI Taxonomy" id="670482"/>
    <lineage>
        <taxon>Bacteria</taxon>
        <taxon>Bacillati</taxon>
        <taxon>Bacillota</taxon>
        <taxon>Bacilli</taxon>
        <taxon>Bacillales</taxon>
        <taxon>Paenibacillaceae</taxon>
        <taxon>Fontibacillus</taxon>
    </lineage>
</organism>
<evidence type="ECO:0000256" key="2">
    <source>
        <dbReference type="ARBA" id="ARBA00023125"/>
    </source>
</evidence>
<accession>A0A1G7JA98</accession>